<keyword evidence="6" id="KW-0732">Signal</keyword>
<dbReference type="GO" id="GO:0030141">
    <property type="term" value="C:secretory granule"/>
    <property type="evidence" value="ECO:0000318"/>
    <property type="project" value="GO_Central"/>
</dbReference>
<dbReference type="SUPFAM" id="SSF50494">
    <property type="entry name" value="Trypsin-like serine proteases"/>
    <property type="match status" value="1"/>
</dbReference>
<dbReference type="CDD" id="cd00190">
    <property type="entry name" value="Tryp_SPc"/>
    <property type="match status" value="1"/>
</dbReference>
<proteinExistence type="inferred from homology"/>
<evidence type="ECO:0000256" key="4">
    <source>
        <dbReference type="ARBA" id="ARBA00022825"/>
    </source>
</evidence>
<dbReference type="PROSITE" id="PS00135">
    <property type="entry name" value="TRYPSIN_SER"/>
    <property type="match status" value="1"/>
</dbReference>
<dbReference type="Proteomes" id="UP000002279">
    <property type="component" value="Chromosome 5"/>
</dbReference>
<feature type="signal peptide" evidence="6">
    <location>
        <begin position="1"/>
        <end position="19"/>
    </location>
</feature>
<dbReference type="GeneTree" id="ENSGT00930000151066"/>
<dbReference type="InParanoid" id="A0A6I8N834"/>
<name>A0A6I8N834_ORNAN</name>
<reference evidence="8" key="3">
    <citation type="submission" date="2025-09" db="UniProtKB">
        <authorList>
            <consortium name="Ensembl"/>
        </authorList>
    </citation>
    <scope>IDENTIFICATION</scope>
    <source>
        <strain evidence="8">Glennie</strain>
    </source>
</reference>
<keyword evidence="4" id="KW-0720">Serine protease</keyword>
<dbReference type="FunFam" id="2.40.10.10:FF:000010">
    <property type="entry name" value="Kallikrein related peptidase 11"/>
    <property type="match status" value="1"/>
</dbReference>
<dbReference type="GeneID" id="103167667"/>
<gene>
    <name evidence="8" type="primary">KLK10</name>
</gene>
<feature type="domain" description="Peptidase S1" evidence="7">
    <location>
        <begin position="24"/>
        <end position="256"/>
    </location>
</feature>
<dbReference type="InterPro" id="IPR043504">
    <property type="entry name" value="Peptidase_S1_PA_chymotrypsin"/>
</dbReference>
<dbReference type="GO" id="GO:0004252">
    <property type="term" value="F:serine-type endopeptidase activity"/>
    <property type="evidence" value="ECO:0000318"/>
    <property type="project" value="GO_Central"/>
</dbReference>
<keyword evidence="3" id="KW-0378">Hydrolase</keyword>
<dbReference type="InterPro" id="IPR001314">
    <property type="entry name" value="Peptidase_S1A"/>
</dbReference>
<dbReference type="KEGG" id="oaa:103167667"/>
<dbReference type="Ensembl" id="ENSOANT00000062743.1">
    <property type="protein sequence ID" value="ENSOANP00000037259.1"/>
    <property type="gene ID" value="ENSOANG00000048076.1"/>
</dbReference>
<evidence type="ECO:0000256" key="2">
    <source>
        <dbReference type="ARBA" id="ARBA00022670"/>
    </source>
</evidence>
<dbReference type="InterPro" id="IPR001254">
    <property type="entry name" value="Trypsin_dom"/>
</dbReference>
<dbReference type="OMA" id="NNKPLWA"/>
<dbReference type="AlphaFoldDB" id="A0A6I8N834"/>
<keyword evidence="9" id="KW-1185">Reference proteome</keyword>
<evidence type="ECO:0000313" key="8">
    <source>
        <dbReference type="Ensembl" id="ENSOANP00000037259.1"/>
    </source>
</evidence>
<feature type="chain" id="PRO_5026008368" evidence="6">
    <location>
        <begin position="20"/>
        <end position="258"/>
    </location>
</feature>
<dbReference type="InterPro" id="IPR033116">
    <property type="entry name" value="TRYPSIN_SER"/>
</dbReference>
<keyword evidence="2" id="KW-0645">Protease</keyword>
<organism evidence="8 9">
    <name type="scientific">Ornithorhynchus anatinus</name>
    <name type="common">Duckbill platypus</name>
    <dbReference type="NCBI Taxonomy" id="9258"/>
    <lineage>
        <taxon>Eukaryota</taxon>
        <taxon>Metazoa</taxon>
        <taxon>Chordata</taxon>
        <taxon>Craniata</taxon>
        <taxon>Vertebrata</taxon>
        <taxon>Euteleostomi</taxon>
        <taxon>Mammalia</taxon>
        <taxon>Monotremata</taxon>
        <taxon>Ornithorhynchidae</taxon>
        <taxon>Ornithorhynchus</taxon>
    </lineage>
</organism>
<dbReference type="CTD" id="5655"/>
<dbReference type="GO" id="GO:0051604">
    <property type="term" value="P:protein maturation"/>
    <property type="evidence" value="ECO:0000318"/>
    <property type="project" value="GO_Central"/>
</dbReference>
<evidence type="ECO:0000256" key="6">
    <source>
        <dbReference type="SAM" id="SignalP"/>
    </source>
</evidence>
<evidence type="ECO:0000256" key="3">
    <source>
        <dbReference type="ARBA" id="ARBA00022801"/>
    </source>
</evidence>
<reference evidence="8" key="2">
    <citation type="submission" date="2025-08" db="UniProtKB">
        <authorList>
            <consortium name="Ensembl"/>
        </authorList>
    </citation>
    <scope>IDENTIFICATION</scope>
    <source>
        <strain evidence="8">Glennie</strain>
    </source>
</reference>
<dbReference type="PROSITE" id="PS50240">
    <property type="entry name" value="TRYPSIN_DOM"/>
    <property type="match status" value="1"/>
</dbReference>
<comment type="similarity">
    <text evidence="1">Belongs to the peptidase S1 family. Snake venom subfamily.</text>
</comment>
<dbReference type="RefSeq" id="XP_028922526.1">
    <property type="nucleotide sequence ID" value="XM_029066693.2"/>
</dbReference>
<dbReference type="SMART" id="SM00020">
    <property type="entry name" value="Tryp_SPc"/>
    <property type="match status" value="1"/>
</dbReference>
<dbReference type="GO" id="GO:0006508">
    <property type="term" value="P:proteolysis"/>
    <property type="evidence" value="ECO:0007669"/>
    <property type="project" value="UniProtKB-KW"/>
</dbReference>
<dbReference type="FunCoup" id="A0A6I8N834">
    <property type="interactions" value="177"/>
</dbReference>
<evidence type="ECO:0000259" key="7">
    <source>
        <dbReference type="PROSITE" id="PS50240"/>
    </source>
</evidence>
<dbReference type="PANTHER" id="PTHR24271:SF66">
    <property type="entry name" value="KALLIKREIN-10"/>
    <property type="match status" value="1"/>
</dbReference>
<protein>
    <submittedName>
        <fullName evidence="8">Kallikrein related peptidase 10</fullName>
    </submittedName>
</protein>
<accession>A0A6I8N834</accession>
<evidence type="ECO:0000256" key="5">
    <source>
        <dbReference type="ARBA" id="ARBA00023157"/>
    </source>
</evidence>
<dbReference type="PANTHER" id="PTHR24271">
    <property type="entry name" value="KALLIKREIN-RELATED"/>
    <property type="match status" value="1"/>
</dbReference>
<keyword evidence="5" id="KW-1015">Disulfide bond</keyword>
<dbReference type="Gene3D" id="2.40.10.10">
    <property type="entry name" value="Trypsin-like serine proteases"/>
    <property type="match status" value="2"/>
</dbReference>
<dbReference type="InterPro" id="IPR009003">
    <property type="entry name" value="Peptidase_S1_PA"/>
</dbReference>
<dbReference type="GO" id="GO:0005615">
    <property type="term" value="C:extracellular space"/>
    <property type="evidence" value="ECO:0000318"/>
    <property type="project" value="GO_Central"/>
</dbReference>
<dbReference type="Bgee" id="ENSOANG00000048076">
    <property type="expression patterns" value="Expressed in endometrium and 1 other cell type or tissue"/>
</dbReference>
<dbReference type="Pfam" id="PF00089">
    <property type="entry name" value="Trypsin"/>
    <property type="match status" value="1"/>
</dbReference>
<evidence type="ECO:0000256" key="1">
    <source>
        <dbReference type="ARBA" id="ARBA00009228"/>
    </source>
</evidence>
<evidence type="ECO:0000313" key="9">
    <source>
        <dbReference type="Proteomes" id="UP000002279"/>
    </source>
</evidence>
<reference evidence="8 9" key="1">
    <citation type="journal article" date="2008" name="Nature">
        <title>Genome analysis of the platypus reveals unique signatures of evolution.</title>
        <authorList>
            <person name="Warren W.C."/>
            <person name="Hillier L.W."/>
            <person name="Marshall Graves J.A."/>
            <person name="Birney E."/>
            <person name="Ponting C.P."/>
            <person name="Grutzner F."/>
            <person name="Belov K."/>
            <person name="Miller W."/>
            <person name="Clarke L."/>
            <person name="Chinwalla A.T."/>
            <person name="Yang S.P."/>
            <person name="Heger A."/>
            <person name="Locke D.P."/>
            <person name="Miethke P."/>
            <person name="Waters P.D."/>
            <person name="Veyrunes F."/>
            <person name="Fulton L."/>
            <person name="Fulton B."/>
            <person name="Graves T."/>
            <person name="Wallis J."/>
            <person name="Puente X.S."/>
            <person name="Lopez-Otin C."/>
            <person name="Ordonez G.R."/>
            <person name="Eichler E.E."/>
            <person name="Chen L."/>
            <person name="Cheng Z."/>
            <person name="Deakin J.E."/>
            <person name="Alsop A."/>
            <person name="Thompson K."/>
            <person name="Kirby P."/>
            <person name="Papenfuss A.T."/>
            <person name="Wakefield M.J."/>
            <person name="Olender T."/>
            <person name="Lancet D."/>
            <person name="Huttley G.A."/>
            <person name="Smit A.F."/>
            <person name="Pask A."/>
            <person name="Temple-Smith P."/>
            <person name="Batzer M.A."/>
            <person name="Walker J.A."/>
            <person name="Konkel M.K."/>
            <person name="Harris R.S."/>
            <person name="Whittington C.M."/>
            <person name="Wong E.S."/>
            <person name="Gemmell N.J."/>
            <person name="Buschiazzo E."/>
            <person name="Vargas Jentzsch I.M."/>
            <person name="Merkel A."/>
            <person name="Schmitz J."/>
            <person name="Zemann A."/>
            <person name="Churakov G."/>
            <person name="Kriegs J.O."/>
            <person name="Brosius J."/>
            <person name="Murchison E.P."/>
            <person name="Sachidanandam R."/>
            <person name="Smith C."/>
            <person name="Hannon G.J."/>
            <person name="Tsend-Ayush E."/>
            <person name="McMillan D."/>
            <person name="Attenborough R."/>
            <person name="Rens W."/>
            <person name="Ferguson-Smith M."/>
            <person name="Lefevre C.M."/>
            <person name="Sharp J.A."/>
            <person name="Nicholas K.R."/>
            <person name="Ray D.A."/>
            <person name="Kube M."/>
            <person name="Reinhardt R."/>
            <person name="Pringle T.H."/>
            <person name="Taylor J."/>
            <person name="Jones R.C."/>
            <person name="Nixon B."/>
            <person name="Dacheux J.L."/>
            <person name="Niwa H."/>
            <person name="Sekita Y."/>
            <person name="Huang X."/>
            <person name="Stark A."/>
            <person name="Kheradpour P."/>
            <person name="Kellis M."/>
            <person name="Flicek P."/>
            <person name="Chen Y."/>
            <person name="Webber C."/>
            <person name="Hardison R."/>
            <person name="Nelson J."/>
            <person name="Hallsworth-Pepin K."/>
            <person name="Delehaunty K."/>
            <person name="Markovic C."/>
            <person name="Minx P."/>
            <person name="Feng Y."/>
            <person name="Kremitzki C."/>
            <person name="Mitreva M."/>
            <person name="Glasscock J."/>
            <person name="Wylie T."/>
            <person name="Wohldmann P."/>
            <person name="Thiru P."/>
            <person name="Nhan M.N."/>
            <person name="Pohl C.S."/>
            <person name="Smith S.M."/>
            <person name="Hou S."/>
            <person name="Nefedov M."/>
            <person name="de Jong P.J."/>
            <person name="Renfree M.B."/>
            <person name="Mardis E.R."/>
            <person name="Wilson R.K."/>
        </authorList>
    </citation>
    <scope>NUCLEOTIDE SEQUENCE [LARGE SCALE GENOMIC DNA]</scope>
    <source>
        <strain evidence="8 9">Glennie</strain>
    </source>
</reference>
<dbReference type="OrthoDB" id="10059102at2759"/>
<dbReference type="PRINTS" id="PR00722">
    <property type="entry name" value="CHYMOTRYPSIN"/>
</dbReference>
<sequence>MGAALLALHLLLLALQLSASRPQIEESLEVSPCGRDSHPWQVSLFRNLKFRCAGVLVDRSWVLTSATCIDSWLWVRLGDYNLLLVDGGEQLRLTDRFVTHPNYRPNASPTLPRREHDNDLMLIKLRRPATLGARVRTLPWPAVCPPPGTLCTTVGWATTVQPQVKYAKNLSCAPVKVLSHEECSQSYPGVVTRNMLCAGQAGGRDPCQGDSGGPLVCNGTLQGILSWGDYPCGAGPHPAVYTKICRYSSWINKIIKNN</sequence>